<proteinExistence type="predicted"/>
<organism evidence="1 2">
    <name type="scientific">Streptomyces durmitorensis</name>
    <dbReference type="NCBI Taxonomy" id="319947"/>
    <lineage>
        <taxon>Bacteria</taxon>
        <taxon>Bacillati</taxon>
        <taxon>Actinomycetota</taxon>
        <taxon>Actinomycetes</taxon>
        <taxon>Kitasatosporales</taxon>
        <taxon>Streptomycetaceae</taxon>
        <taxon>Streptomyces</taxon>
    </lineage>
</organism>
<evidence type="ECO:0000313" key="1">
    <source>
        <dbReference type="EMBL" id="UQT61216.1"/>
    </source>
</evidence>
<protein>
    <recommendedName>
        <fullName evidence="3">SAV-6107-like HEPN domain-containing protein</fullName>
    </recommendedName>
</protein>
<accession>A0ABY4Q512</accession>
<keyword evidence="2" id="KW-1185">Reference proteome</keyword>
<dbReference type="Proteomes" id="UP000829992">
    <property type="component" value="Chromosome"/>
</dbReference>
<evidence type="ECO:0000313" key="2">
    <source>
        <dbReference type="Proteomes" id="UP000829992"/>
    </source>
</evidence>
<dbReference type="RefSeq" id="WP_249592548.1">
    <property type="nucleotide sequence ID" value="NZ_BAAAQL010000038.1"/>
</dbReference>
<sequence length="107" mass="11695">MADVNADAGRCWLDLGNPHRAAAAIGAGLGELDPRRSRTKTVFLTYRAQGSLRSHDVSAAATDDRTALDSGARRCVDLVSTFIRRLEDRSERPMAELHAYARERLAG</sequence>
<dbReference type="EMBL" id="CP097289">
    <property type="protein sequence ID" value="UQT61216.1"/>
    <property type="molecule type" value="Genomic_DNA"/>
</dbReference>
<name>A0ABY4Q512_9ACTN</name>
<evidence type="ECO:0008006" key="3">
    <source>
        <dbReference type="Google" id="ProtNLM"/>
    </source>
</evidence>
<gene>
    <name evidence="1" type="ORF">M4V62_42510</name>
</gene>
<reference evidence="1 2" key="1">
    <citation type="submission" date="2022-05" db="EMBL/GenBank/DDBJ databases">
        <authorList>
            <person name="Zhou X."/>
            <person name="Li K."/>
            <person name="Man Y."/>
        </authorList>
    </citation>
    <scope>NUCLEOTIDE SEQUENCE [LARGE SCALE GENOMIC DNA]</scope>
    <source>
        <strain evidence="1 2">MS405</strain>
    </source>
</reference>